<feature type="non-terminal residue" evidence="2">
    <location>
        <position position="1"/>
    </location>
</feature>
<keyword evidence="1" id="KW-0812">Transmembrane</keyword>
<comment type="caution">
    <text evidence="2">The sequence shown here is derived from an EMBL/GenBank/DDBJ whole genome shotgun (WGS) entry which is preliminary data.</text>
</comment>
<organism evidence="2 3">
    <name type="scientific">Adineta ricciae</name>
    <name type="common">Rotifer</name>
    <dbReference type="NCBI Taxonomy" id="249248"/>
    <lineage>
        <taxon>Eukaryota</taxon>
        <taxon>Metazoa</taxon>
        <taxon>Spiralia</taxon>
        <taxon>Gnathifera</taxon>
        <taxon>Rotifera</taxon>
        <taxon>Eurotatoria</taxon>
        <taxon>Bdelloidea</taxon>
        <taxon>Adinetida</taxon>
        <taxon>Adinetidae</taxon>
        <taxon>Adineta</taxon>
    </lineage>
</organism>
<proteinExistence type="predicted"/>
<reference evidence="2" key="1">
    <citation type="submission" date="2021-02" db="EMBL/GenBank/DDBJ databases">
        <authorList>
            <person name="Nowell W R."/>
        </authorList>
    </citation>
    <scope>NUCLEOTIDE SEQUENCE</scope>
</reference>
<gene>
    <name evidence="2" type="ORF">XAT740_LOCUS55154</name>
</gene>
<dbReference type="GO" id="GO:0006506">
    <property type="term" value="P:GPI anchor biosynthetic process"/>
    <property type="evidence" value="ECO:0007669"/>
    <property type="project" value="TreeGrafter"/>
</dbReference>
<keyword evidence="3" id="KW-1185">Reference proteome</keyword>
<dbReference type="PANTHER" id="PTHR45871">
    <property type="entry name" value="N-ACETYLGLUCOSAMINYL-PHOSPHATIDYLINOSITOL BIOSYNTHETIC PROTEIN"/>
    <property type="match status" value="1"/>
</dbReference>
<keyword evidence="1" id="KW-1133">Transmembrane helix</keyword>
<feature type="transmembrane region" description="Helical" evidence="1">
    <location>
        <begin position="95"/>
        <end position="117"/>
    </location>
</feature>
<dbReference type="PANTHER" id="PTHR45871:SF1">
    <property type="entry name" value="PHOSPHATIDYLINOSITOL N-ACETYLGLUCOSAMINYLTRANSFERASE SUBUNIT A"/>
    <property type="match status" value="1"/>
</dbReference>
<dbReference type="GO" id="GO:0000506">
    <property type="term" value="C:glycosylphosphatidylinositol-N-acetylglucosaminyltransferase (GPI-GnT) complex"/>
    <property type="evidence" value="ECO:0007669"/>
    <property type="project" value="TreeGrafter"/>
</dbReference>
<keyword evidence="1" id="KW-0472">Membrane</keyword>
<dbReference type="EMBL" id="CAJNOR010010206">
    <property type="protein sequence ID" value="CAF1651958.1"/>
    <property type="molecule type" value="Genomic_DNA"/>
</dbReference>
<accession>A0A816EXS4</accession>
<protein>
    <submittedName>
        <fullName evidence="2">Uncharacterized protein</fullName>
    </submittedName>
</protein>
<name>A0A816EXS4_ADIRI</name>
<dbReference type="Proteomes" id="UP000663828">
    <property type="component" value="Unassembled WGS sequence"/>
</dbReference>
<sequence>STQVGGIPEVLPSENTQSDIMILCEATIDDIFEGLCRAIDRIQLGQIPDADHWHKKIKTWYSWRYVTESTEIVYNHIMTKEQINLKERIERYKQCGFVSGFIMSFVAILSYLIFLFLDYLQPRHLIDQCCEYSKEDFEKKLFSFKPMIHLQMLTLEHVNYHELRCLLTMKDFFFIIQQLKTFKIQSTSFNGLDRDRLVVLQKIFTQMPKLCVCQVPLIDVNDFDDLKPSACLEEFSLDYGTMVCLGK</sequence>
<evidence type="ECO:0000313" key="2">
    <source>
        <dbReference type="EMBL" id="CAF1651958.1"/>
    </source>
</evidence>
<evidence type="ECO:0000256" key="1">
    <source>
        <dbReference type="SAM" id="Phobius"/>
    </source>
</evidence>
<dbReference type="AlphaFoldDB" id="A0A816EXS4"/>
<evidence type="ECO:0000313" key="3">
    <source>
        <dbReference type="Proteomes" id="UP000663828"/>
    </source>
</evidence>
<dbReference type="GO" id="GO:0017176">
    <property type="term" value="F:phosphatidylinositol N-acetylglucosaminyltransferase activity"/>
    <property type="evidence" value="ECO:0007669"/>
    <property type="project" value="TreeGrafter"/>
</dbReference>